<evidence type="ECO:0000313" key="2">
    <source>
        <dbReference type="Proteomes" id="UP000714380"/>
    </source>
</evidence>
<dbReference type="EMBL" id="JAEDAH010000050">
    <property type="protein sequence ID" value="MCA6063982.1"/>
    <property type="molecule type" value="Genomic_DNA"/>
</dbReference>
<evidence type="ECO:0000313" key="1">
    <source>
        <dbReference type="EMBL" id="MCA6063982.1"/>
    </source>
</evidence>
<proteinExistence type="predicted"/>
<reference evidence="1 2" key="1">
    <citation type="submission" date="2020-12" db="EMBL/GenBank/DDBJ databases">
        <title>Novel Thalassolituus-related marine hydrocarbonoclastic bacteria mediated algae-derived hydrocarbons mineralization in twilight zone of the northern South China Sea.</title>
        <authorList>
            <person name="Dong C."/>
        </authorList>
    </citation>
    <scope>NUCLEOTIDE SEQUENCE [LARGE SCALE GENOMIC DNA]</scope>
    <source>
        <strain evidence="1 2">IMCC1826</strain>
    </source>
</reference>
<comment type="caution">
    <text evidence="1">The sequence shown here is derived from an EMBL/GenBank/DDBJ whole genome shotgun (WGS) entry which is preliminary data.</text>
</comment>
<dbReference type="InterPro" id="IPR016477">
    <property type="entry name" value="Fructo-/Ketosamine-3-kinase"/>
</dbReference>
<organism evidence="1 2">
    <name type="scientific">Thalassolituus marinus</name>
    <dbReference type="NCBI Taxonomy" id="671053"/>
    <lineage>
        <taxon>Bacteria</taxon>
        <taxon>Pseudomonadati</taxon>
        <taxon>Pseudomonadota</taxon>
        <taxon>Gammaproteobacteria</taxon>
        <taxon>Oceanospirillales</taxon>
        <taxon>Oceanospirillaceae</taxon>
        <taxon>Thalassolituus</taxon>
    </lineage>
</organism>
<keyword evidence="1" id="KW-0418">Kinase</keyword>
<name>A0ABS7ZQI0_9GAMM</name>
<dbReference type="Pfam" id="PF03881">
    <property type="entry name" value="Fructosamin_kin"/>
    <property type="match status" value="1"/>
</dbReference>
<dbReference type="Proteomes" id="UP000714380">
    <property type="component" value="Unassembled WGS sequence"/>
</dbReference>
<gene>
    <name evidence="1" type="ORF">I9W95_10210</name>
</gene>
<sequence length="42" mass="4974">MSQIHSDYRERREIYQLYHVLNHALLFGGSYVQQADSLIAHL</sequence>
<dbReference type="GO" id="GO:0016301">
    <property type="term" value="F:kinase activity"/>
    <property type="evidence" value="ECO:0007669"/>
    <property type="project" value="UniProtKB-KW"/>
</dbReference>
<keyword evidence="2" id="KW-1185">Reference proteome</keyword>
<protein>
    <submittedName>
        <fullName evidence="1">Fructosamine kinase family protein</fullName>
    </submittedName>
</protein>
<dbReference type="Gene3D" id="1.20.1270.240">
    <property type="match status" value="1"/>
</dbReference>
<accession>A0ABS7ZQI0</accession>
<keyword evidence="1" id="KW-0808">Transferase</keyword>